<reference evidence="5 6" key="1">
    <citation type="submission" date="2014-12" db="EMBL/GenBank/DDBJ databases">
        <title>Genome sequencing of Photobacterium gaetbulicola AD005a.</title>
        <authorList>
            <person name="Adrian T.G.S."/>
            <person name="Chan K.G."/>
        </authorList>
    </citation>
    <scope>NUCLEOTIDE SEQUENCE [LARGE SCALE GENOMIC DNA]</scope>
    <source>
        <strain evidence="5 6">AD005a</strain>
    </source>
</reference>
<organism evidence="5 6">
    <name type="scientific">Photobacterium gaetbulicola</name>
    <dbReference type="NCBI Taxonomy" id="1295392"/>
    <lineage>
        <taxon>Bacteria</taxon>
        <taxon>Pseudomonadati</taxon>
        <taxon>Pseudomonadota</taxon>
        <taxon>Gammaproteobacteria</taxon>
        <taxon>Vibrionales</taxon>
        <taxon>Vibrionaceae</taxon>
        <taxon>Photobacterium</taxon>
    </lineage>
</organism>
<dbReference type="InterPro" id="IPR050287">
    <property type="entry name" value="MTA/SAH_deaminase"/>
</dbReference>
<evidence type="ECO:0000256" key="3">
    <source>
        <dbReference type="SAM" id="SignalP"/>
    </source>
</evidence>
<dbReference type="Pfam" id="PF01979">
    <property type="entry name" value="Amidohydro_1"/>
    <property type="match status" value="1"/>
</dbReference>
<feature type="signal peptide" evidence="3">
    <location>
        <begin position="1"/>
        <end position="19"/>
    </location>
</feature>
<dbReference type="Proteomes" id="UP000031278">
    <property type="component" value="Unassembled WGS sequence"/>
</dbReference>
<evidence type="ECO:0000259" key="4">
    <source>
        <dbReference type="Pfam" id="PF01979"/>
    </source>
</evidence>
<proteinExistence type="inferred from homology"/>
<sequence length="468" mass="50874">MFNKTLVAVSLAAASLASATGVAAENVDLLIKNATVLTMDNDKNVYENGLVAVKENKIVAVTDGSDLKEFEAKKVIDADGDIVMPGLINTHTHVSMTVFRSLADDVPDRLHRYIFPLENKLVTRDMVRIGAQLGNVEMLKGGVTTYADMYYFEDEVAKTVDEIGMRAILGETVIKFPVADAANAEEGIKYAVNFIEEYKDHPRITPAFAPHAPYTNTTETLQKITELSKKYDVPVLIHLAESDREDQVIAERSGGMSPVEYMADIGALTPNLVGAHVINVSDSDIELLKKHDVGIAHNMSANIKSAKGVSPALKMFDDGLRIGLGTDGPMSGNTISTLDEFNQVAKVHKLVNKDRAAMPPMKVVEMATIGAARALHMEDTIGSLEVGKLADIIVIDTKAPNMVPVYNPYSALVYSAYAANVKHTIVDGQILMKDRTMTTVDEDKIRNEALAFADKVRKTVIESGEVVQ</sequence>
<feature type="domain" description="Amidohydrolase-related" evidence="4">
    <location>
        <begin position="82"/>
        <end position="430"/>
    </location>
</feature>
<evidence type="ECO:0000313" key="6">
    <source>
        <dbReference type="Proteomes" id="UP000031278"/>
    </source>
</evidence>
<dbReference type="GO" id="GO:0016810">
    <property type="term" value="F:hydrolase activity, acting on carbon-nitrogen (but not peptide) bonds"/>
    <property type="evidence" value="ECO:0007669"/>
    <property type="project" value="InterPro"/>
</dbReference>
<comment type="similarity">
    <text evidence="1">Belongs to the metallo-dependent hydrolases superfamily. ATZ/TRZ family.</text>
</comment>
<dbReference type="Gene3D" id="3.20.20.140">
    <property type="entry name" value="Metal-dependent hydrolases"/>
    <property type="match status" value="1"/>
</dbReference>
<accession>A0A0B9FR01</accession>
<dbReference type="Gene3D" id="2.30.40.10">
    <property type="entry name" value="Urease, subunit C, domain 1"/>
    <property type="match status" value="1"/>
</dbReference>
<keyword evidence="2 5" id="KW-0378">Hydrolase</keyword>
<dbReference type="PANTHER" id="PTHR43794">
    <property type="entry name" value="AMINOHYDROLASE SSNA-RELATED"/>
    <property type="match status" value="1"/>
</dbReference>
<dbReference type="AlphaFoldDB" id="A0A0B9FR01"/>
<name>A0A0B9FR01_9GAMM</name>
<dbReference type="RefSeq" id="WP_039469401.1">
    <property type="nucleotide sequence ID" value="NZ_JWLZ01000220.1"/>
</dbReference>
<evidence type="ECO:0000256" key="2">
    <source>
        <dbReference type="ARBA" id="ARBA00022801"/>
    </source>
</evidence>
<evidence type="ECO:0000256" key="1">
    <source>
        <dbReference type="ARBA" id="ARBA00006745"/>
    </source>
</evidence>
<dbReference type="SUPFAM" id="SSF51556">
    <property type="entry name" value="Metallo-dependent hydrolases"/>
    <property type="match status" value="1"/>
</dbReference>
<dbReference type="PANTHER" id="PTHR43794:SF11">
    <property type="entry name" value="AMIDOHYDROLASE-RELATED DOMAIN-CONTAINING PROTEIN"/>
    <property type="match status" value="1"/>
</dbReference>
<dbReference type="SUPFAM" id="SSF51338">
    <property type="entry name" value="Composite domain of metallo-dependent hydrolases"/>
    <property type="match status" value="1"/>
</dbReference>
<comment type="caution">
    <text evidence="5">The sequence shown here is derived from an EMBL/GenBank/DDBJ whole genome shotgun (WGS) entry which is preliminary data.</text>
</comment>
<dbReference type="InterPro" id="IPR006680">
    <property type="entry name" value="Amidohydro-rel"/>
</dbReference>
<protein>
    <submittedName>
        <fullName evidence="5">Amidohydrolase</fullName>
    </submittedName>
</protein>
<gene>
    <name evidence="5" type="ORF">RJ45_25065</name>
</gene>
<dbReference type="InterPro" id="IPR011059">
    <property type="entry name" value="Metal-dep_hydrolase_composite"/>
</dbReference>
<keyword evidence="3" id="KW-0732">Signal</keyword>
<dbReference type="InterPro" id="IPR032466">
    <property type="entry name" value="Metal_Hydrolase"/>
</dbReference>
<dbReference type="EMBL" id="JWLZ01000220">
    <property type="protein sequence ID" value="KHT58479.1"/>
    <property type="molecule type" value="Genomic_DNA"/>
</dbReference>
<dbReference type="CDD" id="cd01298">
    <property type="entry name" value="ATZ_TRZ_like"/>
    <property type="match status" value="1"/>
</dbReference>
<feature type="chain" id="PRO_5002127738" evidence="3">
    <location>
        <begin position="20"/>
        <end position="468"/>
    </location>
</feature>
<evidence type="ECO:0000313" key="5">
    <source>
        <dbReference type="EMBL" id="KHT58479.1"/>
    </source>
</evidence>